<proteinExistence type="predicted"/>
<dbReference type="Proteomes" id="UP001609821">
    <property type="component" value="Unassembled WGS sequence"/>
</dbReference>
<accession>A0ABW7M392</accession>
<evidence type="ECO:0008006" key="3">
    <source>
        <dbReference type="Google" id="ProtNLM"/>
    </source>
</evidence>
<keyword evidence="2" id="KW-1185">Reference proteome</keyword>
<sequence>MNKIVPDPPLDTLKTCAHQGSSLFGINPGINAHAALQQVSLLLKGAETNADDIRPHLSGFDAEQLWNVIHGVELARGVIDSLLADAARSN</sequence>
<name>A0ABW7M392_9PSED</name>
<dbReference type="EMBL" id="JBINXB010000028">
    <property type="protein sequence ID" value="MFH6567679.1"/>
    <property type="molecule type" value="Genomic_DNA"/>
</dbReference>
<protein>
    <recommendedName>
        <fullName evidence="3">DUF3077 domain-containing protein</fullName>
    </recommendedName>
</protein>
<organism evidence="1 2">
    <name type="scientific">Pseudomonas kulmbachensis</name>
    <dbReference type="NCBI Taxonomy" id="3043408"/>
    <lineage>
        <taxon>Bacteria</taxon>
        <taxon>Pseudomonadati</taxon>
        <taxon>Pseudomonadota</taxon>
        <taxon>Gammaproteobacteria</taxon>
        <taxon>Pseudomonadales</taxon>
        <taxon>Pseudomonadaceae</taxon>
        <taxon>Pseudomonas</taxon>
    </lineage>
</organism>
<comment type="caution">
    <text evidence="1">The sequence shown here is derived from an EMBL/GenBank/DDBJ whole genome shotgun (WGS) entry which is preliminary data.</text>
</comment>
<gene>
    <name evidence="1" type="ORF">ACHMWK_17100</name>
</gene>
<dbReference type="RefSeq" id="WP_261738481.1">
    <property type="nucleotide sequence ID" value="NZ_JBINXA010000012.1"/>
</dbReference>
<evidence type="ECO:0000313" key="1">
    <source>
        <dbReference type="EMBL" id="MFH6567679.1"/>
    </source>
</evidence>
<reference evidence="1 2" key="1">
    <citation type="submission" date="2024-10" db="EMBL/GenBank/DDBJ databases">
        <title>Aeromonas and Pseudomonas from the Cagarras Archipelago, Rio de Janeiro, Brazil.</title>
        <authorList>
            <person name="Canellas A.L.B."/>
            <person name="Laport M.S."/>
        </authorList>
    </citation>
    <scope>NUCLEOTIDE SEQUENCE [LARGE SCALE GENOMIC DNA]</scope>
    <source>
        <strain evidence="1 2">CPF-4</strain>
    </source>
</reference>
<evidence type="ECO:0000313" key="2">
    <source>
        <dbReference type="Proteomes" id="UP001609821"/>
    </source>
</evidence>